<dbReference type="EMBL" id="BLLF01001482">
    <property type="protein sequence ID" value="GFH19547.1"/>
    <property type="molecule type" value="Genomic_DNA"/>
</dbReference>
<feature type="region of interest" description="Disordered" evidence="1">
    <location>
        <begin position="1"/>
        <end position="106"/>
    </location>
</feature>
<proteinExistence type="predicted"/>
<dbReference type="Proteomes" id="UP000485058">
    <property type="component" value="Unassembled WGS sequence"/>
</dbReference>
<reference evidence="2 3" key="1">
    <citation type="submission" date="2020-02" db="EMBL/GenBank/DDBJ databases">
        <title>Draft genome sequence of Haematococcus lacustris strain NIES-144.</title>
        <authorList>
            <person name="Morimoto D."/>
            <person name="Nakagawa S."/>
            <person name="Yoshida T."/>
            <person name="Sawayama S."/>
        </authorList>
    </citation>
    <scope>NUCLEOTIDE SEQUENCE [LARGE SCALE GENOMIC DNA]</scope>
    <source>
        <strain evidence="2 3">NIES-144</strain>
    </source>
</reference>
<accession>A0A699ZA59</accession>
<name>A0A699ZA59_HAELA</name>
<keyword evidence="3" id="KW-1185">Reference proteome</keyword>
<comment type="caution">
    <text evidence="2">The sequence shown here is derived from an EMBL/GenBank/DDBJ whole genome shotgun (WGS) entry which is preliminary data.</text>
</comment>
<sequence>MALGLAGRFRRSGSQGMEDEQGSVLSEGKLCESQCESHGPPGSGSTGGAVWDGNGVVDLGIFDSDKDARQAAGTQGDMEPGPQGGSRREMQLVLVSGRDGGGGRAR</sequence>
<evidence type="ECO:0000256" key="1">
    <source>
        <dbReference type="SAM" id="MobiDB-lite"/>
    </source>
</evidence>
<dbReference type="AlphaFoldDB" id="A0A699ZA59"/>
<gene>
    <name evidence="2" type="ORF">HaLaN_16509</name>
</gene>
<evidence type="ECO:0000313" key="2">
    <source>
        <dbReference type="EMBL" id="GFH19547.1"/>
    </source>
</evidence>
<evidence type="ECO:0000313" key="3">
    <source>
        <dbReference type="Proteomes" id="UP000485058"/>
    </source>
</evidence>
<organism evidence="2 3">
    <name type="scientific">Haematococcus lacustris</name>
    <name type="common">Green alga</name>
    <name type="synonym">Haematococcus pluvialis</name>
    <dbReference type="NCBI Taxonomy" id="44745"/>
    <lineage>
        <taxon>Eukaryota</taxon>
        <taxon>Viridiplantae</taxon>
        <taxon>Chlorophyta</taxon>
        <taxon>core chlorophytes</taxon>
        <taxon>Chlorophyceae</taxon>
        <taxon>CS clade</taxon>
        <taxon>Chlamydomonadales</taxon>
        <taxon>Haematococcaceae</taxon>
        <taxon>Haematococcus</taxon>
    </lineage>
</organism>
<protein>
    <submittedName>
        <fullName evidence="2">Uncharacterized protein</fullName>
    </submittedName>
</protein>